<reference evidence="5 6" key="1">
    <citation type="submission" date="2023-07" db="EMBL/GenBank/DDBJ databases">
        <title>Genomic Encyclopedia of Type Strains, Phase IV (KMG-IV): sequencing the most valuable type-strain genomes for metagenomic binning, comparative biology and taxonomic classification.</title>
        <authorList>
            <person name="Goeker M."/>
        </authorList>
    </citation>
    <scope>NUCLEOTIDE SEQUENCE [LARGE SCALE GENOMIC DNA]</scope>
    <source>
        <strain evidence="5 6">DSM 15561</strain>
    </source>
</reference>
<evidence type="ECO:0000313" key="5">
    <source>
        <dbReference type="EMBL" id="MDQ0511408.1"/>
    </source>
</evidence>
<dbReference type="EMBL" id="JAUSVR010000006">
    <property type="protein sequence ID" value="MDQ0511408.1"/>
    <property type="molecule type" value="Genomic_DNA"/>
</dbReference>
<evidence type="ECO:0000256" key="2">
    <source>
        <dbReference type="ARBA" id="ARBA00022741"/>
    </source>
</evidence>
<dbReference type="PANTHER" id="PTHR43392:SF2">
    <property type="entry name" value="AAA-TYPE ATPASE FAMILY PROTEIN _ ANKYRIN REPEAT FAMILY PROTEIN"/>
    <property type="match status" value="1"/>
</dbReference>
<dbReference type="SUPFAM" id="SSF52540">
    <property type="entry name" value="P-loop containing nucleoside triphosphate hydrolases"/>
    <property type="match status" value="1"/>
</dbReference>
<protein>
    <submittedName>
        <fullName evidence="5">Rubsico expression protein CbbX</fullName>
    </submittedName>
</protein>
<sequence>MDAVTDTPSADARPVESGVCPPDAIDLRAEFVESGLAAVLEELDTDLVGLGPVKRRLREIGALLLVDRARARFGLQAVSPTLHMSFTGNPGTGKTTVALRMAQILHRLGYVRKGHLVTVTRDDLVGQYIGHTAPKTKDVLKRAMGGVLFIDEAYYLYRPENERDYGQEAIEILLQVMENQRDDLVVILAGYSDRMERFFTANPGFRSRVAHHIDFPDYSGEELEAIGGRLLGGMNYALSPDAEEAFHRYVDLRMKQPHFANGRSIRNALDRARLRQANRLFNGERPVTARDLTTIEAEDILASRVFSGGIDSYPPLK</sequence>
<dbReference type="InterPro" id="IPR003959">
    <property type="entry name" value="ATPase_AAA_core"/>
</dbReference>
<keyword evidence="6" id="KW-1185">Reference proteome</keyword>
<dbReference type="InterPro" id="IPR000470">
    <property type="entry name" value="CbxX/CfqX_mono"/>
</dbReference>
<accession>A0ABU0LS39</accession>
<dbReference type="InterPro" id="IPR041627">
    <property type="entry name" value="AAA_lid_6"/>
</dbReference>
<dbReference type="RefSeq" id="WP_306890089.1">
    <property type="nucleotide sequence ID" value="NZ_JAUSVR010000006.1"/>
</dbReference>
<evidence type="ECO:0000256" key="1">
    <source>
        <dbReference type="ARBA" id="ARBA00010378"/>
    </source>
</evidence>
<keyword evidence="2" id="KW-0547">Nucleotide-binding</keyword>
<evidence type="ECO:0000259" key="4">
    <source>
        <dbReference type="SMART" id="SM00382"/>
    </source>
</evidence>
<comment type="caution">
    <text evidence="5">The sequence shown here is derived from an EMBL/GenBank/DDBJ whole genome shotgun (WGS) entry which is preliminary data.</text>
</comment>
<dbReference type="InterPro" id="IPR027417">
    <property type="entry name" value="P-loop_NTPase"/>
</dbReference>
<dbReference type="NCBIfam" id="TIGR02880">
    <property type="entry name" value="cbbX_cfxQ"/>
    <property type="match status" value="1"/>
</dbReference>
<proteinExistence type="inferred from homology"/>
<keyword evidence="3" id="KW-0067">ATP-binding</keyword>
<dbReference type="PRINTS" id="PR00819">
    <property type="entry name" value="CBXCFQXSUPER"/>
</dbReference>
<dbReference type="Gene3D" id="1.10.8.60">
    <property type="match status" value="1"/>
</dbReference>
<evidence type="ECO:0000256" key="3">
    <source>
        <dbReference type="ARBA" id="ARBA00022840"/>
    </source>
</evidence>
<dbReference type="PRINTS" id="PR00820">
    <property type="entry name" value="CBXXCFQX"/>
</dbReference>
<dbReference type="SMART" id="SM00382">
    <property type="entry name" value="AAA"/>
    <property type="match status" value="1"/>
</dbReference>
<name>A0ABU0LS39_9HYPH</name>
<dbReference type="PANTHER" id="PTHR43392">
    <property type="entry name" value="AAA-TYPE ATPASE FAMILY PROTEIN / ANKYRIN REPEAT FAMILY PROTEIN"/>
    <property type="match status" value="1"/>
</dbReference>
<dbReference type="Gene3D" id="3.40.50.300">
    <property type="entry name" value="P-loop containing nucleotide triphosphate hydrolases"/>
    <property type="match status" value="1"/>
</dbReference>
<dbReference type="Pfam" id="PF00004">
    <property type="entry name" value="AAA"/>
    <property type="match status" value="1"/>
</dbReference>
<dbReference type="Pfam" id="PF17866">
    <property type="entry name" value="AAA_lid_6"/>
    <property type="match status" value="1"/>
</dbReference>
<dbReference type="Proteomes" id="UP001235094">
    <property type="component" value="Unassembled WGS sequence"/>
</dbReference>
<comment type="similarity">
    <text evidence="1">Belongs to the CbxX/CfxQ family.</text>
</comment>
<dbReference type="CDD" id="cd00009">
    <property type="entry name" value="AAA"/>
    <property type="match status" value="1"/>
</dbReference>
<dbReference type="InterPro" id="IPR000641">
    <property type="entry name" value="CbxX/CfxQ"/>
</dbReference>
<gene>
    <name evidence="5" type="ORF">QOZ99_002305</name>
</gene>
<feature type="domain" description="AAA+ ATPase" evidence="4">
    <location>
        <begin position="80"/>
        <end position="219"/>
    </location>
</feature>
<organism evidence="5 6">
    <name type="scientific">Ancylobacter amanitiformis</name>
    <dbReference type="NCBI Taxonomy" id="217069"/>
    <lineage>
        <taxon>Bacteria</taxon>
        <taxon>Pseudomonadati</taxon>
        <taxon>Pseudomonadota</taxon>
        <taxon>Alphaproteobacteria</taxon>
        <taxon>Hyphomicrobiales</taxon>
        <taxon>Xanthobacteraceae</taxon>
        <taxon>Ancylobacter</taxon>
    </lineage>
</organism>
<dbReference type="InterPro" id="IPR050773">
    <property type="entry name" value="CbxX/CfxQ_RuBisCO_ESX"/>
</dbReference>
<evidence type="ECO:0000313" key="6">
    <source>
        <dbReference type="Proteomes" id="UP001235094"/>
    </source>
</evidence>
<dbReference type="InterPro" id="IPR003593">
    <property type="entry name" value="AAA+_ATPase"/>
</dbReference>